<dbReference type="PANTHER" id="PTHR12147:SF26">
    <property type="entry name" value="PEPTIDASE M28 DOMAIN-CONTAINING PROTEIN"/>
    <property type="match status" value="1"/>
</dbReference>
<name>A0ABP8ZR94_9ACTN</name>
<dbReference type="Gene3D" id="3.50.30.30">
    <property type="match status" value="1"/>
</dbReference>
<dbReference type="EMBL" id="BAABJV010000001">
    <property type="protein sequence ID" value="GAA4763117.1"/>
    <property type="molecule type" value="Genomic_DNA"/>
</dbReference>
<evidence type="ECO:0000256" key="2">
    <source>
        <dbReference type="SAM" id="SignalP"/>
    </source>
</evidence>
<feature type="compositionally biased region" description="Low complexity" evidence="1">
    <location>
        <begin position="496"/>
        <end position="513"/>
    </location>
</feature>
<dbReference type="SUPFAM" id="SSF53187">
    <property type="entry name" value="Zn-dependent exopeptidases"/>
    <property type="match status" value="1"/>
</dbReference>
<comment type="caution">
    <text evidence="5">The sequence shown here is derived from an EMBL/GenBank/DDBJ whole genome shotgun (WGS) entry which is preliminary data.</text>
</comment>
<dbReference type="SUPFAM" id="SSF52025">
    <property type="entry name" value="PA domain"/>
    <property type="match status" value="1"/>
</dbReference>
<evidence type="ECO:0000259" key="3">
    <source>
        <dbReference type="Pfam" id="PF02225"/>
    </source>
</evidence>
<feature type="domain" description="PA" evidence="3">
    <location>
        <begin position="142"/>
        <end position="236"/>
    </location>
</feature>
<dbReference type="RefSeq" id="WP_425588637.1">
    <property type="nucleotide sequence ID" value="NZ_BAABJV010000001.1"/>
</dbReference>
<proteinExistence type="predicted"/>
<organism evidence="5 6">
    <name type="scientific">Streptomyces sanyensis</name>
    <dbReference type="NCBI Taxonomy" id="568869"/>
    <lineage>
        <taxon>Bacteria</taxon>
        <taxon>Bacillati</taxon>
        <taxon>Actinomycetota</taxon>
        <taxon>Actinomycetes</taxon>
        <taxon>Kitasatosporales</taxon>
        <taxon>Streptomycetaceae</taxon>
        <taxon>Streptomyces</taxon>
    </lineage>
</organism>
<dbReference type="Gene3D" id="3.40.630.10">
    <property type="entry name" value="Zn peptidases"/>
    <property type="match status" value="1"/>
</dbReference>
<dbReference type="Proteomes" id="UP001501147">
    <property type="component" value="Unassembled WGS sequence"/>
</dbReference>
<evidence type="ECO:0000313" key="6">
    <source>
        <dbReference type="Proteomes" id="UP001501147"/>
    </source>
</evidence>
<sequence length="520" mass="53382">MPIRSRRAVATLAAAALATPLLLASAPSASAHRDGAGGDAARLSRALVGAASAEGAHRHLERLQAIADSTGGHRVAGSLGHDASAAYVYSRLKKAGYRVSYQSFEFIYTETLAERLATVAPAPQDVEIRAMTYTTSTPVGGVTAELAAVPVDADGTTGCEPGDYAEGAFTGRIALVKRGGCAFATKQQRAADAGAIGAVIYNNIDTGYGPLSGTLSDPSAARIPTGGISLADGERLAAEAARGPVALRFEIRQLQEKRLTRNVLAETPRGDAAHTVMLGAHLDSVKAGPGINDNGSGSAALLDVALKFAQKENRPRNKVRFAWWSAEEFGLVGSNHHVGALTPRQRQEVRLYLDFSTIASPNYGLFVFDGDGSDGANTTPVPEGSAQLERDIASFLDRRGLPHAGTPFVSRSDYTAFLLAGIPAGGTFAGAEAIKTEAEAALFGGTAGVAFHADYHGPGDTLGNISMRALDVHTDVIANAVGTYAHDLGALGEPAPSAAPRGAAGAADASRSAHGPGVAG</sequence>
<feature type="chain" id="PRO_5045829658" evidence="2">
    <location>
        <begin position="32"/>
        <end position="520"/>
    </location>
</feature>
<accession>A0ABP8ZR94</accession>
<dbReference type="InterPro" id="IPR045175">
    <property type="entry name" value="M28_fam"/>
</dbReference>
<dbReference type="PANTHER" id="PTHR12147">
    <property type="entry name" value="METALLOPEPTIDASE M28 FAMILY MEMBER"/>
    <property type="match status" value="1"/>
</dbReference>
<reference evidence="6" key="1">
    <citation type="journal article" date="2019" name="Int. J. Syst. Evol. Microbiol.">
        <title>The Global Catalogue of Microorganisms (GCM) 10K type strain sequencing project: providing services to taxonomists for standard genome sequencing and annotation.</title>
        <authorList>
            <consortium name="The Broad Institute Genomics Platform"/>
            <consortium name="The Broad Institute Genome Sequencing Center for Infectious Disease"/>
            <person name="Wu L."/>
            <person name="Ma J."/>
        </authorList>
    </citation>
    <scope>NUCLEOTIDE SEQUENCE [LARGE SCALE GENOMIC DNA]</scope>
    <source>
        <strain evidence="6">JCM 18324</strain>
    </source>
</reference>
<dbReference type="Pfam" id="PF02225">
    <property type="entry name" value="PA"/>
    <property type="match status" value="1"/>
</dbReference>
<dbReference type="InterPro" id="IPR007484">
    <property type="entry name" value="Peptidase_M28"/>
</dbReference>
<evidence type="ECO:0000256" key="1">
    <source>
        <dbReference type="SAM" id="MobiDB-lite"/>
    </source>
</evidence>
<feature type="domain" description="Peptidase M28" evidence="4">
    <location>
        <begin position="262"/>
        <end position="480"/>
    </location>
</feature>
<gene>
    <name evidence="5" type="ORF">GCM10023329_05920</name>
</gene>
<dbReference type="InterPro" id="IPR046450">
    <property type="entry name" value="PA_dom_sf"/>
</dbReference>
<dbReference type="InterPro" id="IPR003137">
    <property type="entry name" value="PA_domain"/>
</dbReference>
<feature type="region of interest" description="Disordered" evidence="1">
    <location>
        <begin position="496"/>
        <end position="520"/>
    </location>
</feature>
<dbReference type="PROSITE" id="PS51318">
    <property type="entry name" value="TAT"/>
    <property type="match status" value="1"/>
</dbReference>
<evidence type="ECO:0000313" key="5">
    <source>
        <dbReference type="EMBL" id="GAA4763117.1"/>
    </source>
</evidence>
<dbReference type="Pfam" id="PF04389">
    <property type="entry name" value="Peptidase_M28"/>
    <property type="match status" value="1"/>
</dbReference>
<keyword evidence="2" id="KW-0732">Signal</keyword>
<protein>
    <submittedName>
        <fullName evidence="5">M28 family metallopeptidase</fullName>
    </submittedName>
</protein>
<feature type="signal peptide" evidence="2">
    <location>
        <begin position="1"/>
        <end position="31"/>
    </location>
</feature>
<evidence type="ECO:0000259" key="4">
    <source>
        <dbReference type="Pfam" id="PF04389"/>
    </source>
</evidence>
<keyword evidence="6" id="KW-1185">Reference proteome</keyword>
<dbReference type="InterPro" id="IPR006311">
    <property type="entry name" value="TAT_signal"/>
</dbReference>